<comment type="caution">
    <text evidence="1">The sequence shown here is derived from an EMBL/GenBank/DDBJ whole genome shotgun (WGS) entry which is preliminary data.</text>
</comment>
<reference evidence="1" key="1">
    <citation type="submission" date="2019-10" db="EMBL/GenBank/DDBJ databases">
        <authorList>
            <person name="Zhang R."/>
            <person name="Pan Y."/>
            <person name="Wang J."/>
            <person name="Ma R."/>
            <person name="Yu S."/>
        </authorList>
    </citation>
    <scope>NUCLEOTIDE SEQUENCE</scope>
    <source>
        <strain evidence="1">LA-IB0</strain>
        <tissue evidence="1">Leaf</tissue>
    </source>
</reference>
<protein>
    <submittedName>
        <fullName evidence="1">Uncharacterized protein</fullName>
    </submittedName>
</protein>
<proteinExistence type="predicted"/>
<dbReference type="Proteomes" id="UP000826271">
    <property type="component" value="Unassembled WGS sequence"/>
</dbReference>
<gene>
    <name evidence="1" type="ORF">BUALT_Bualt01G0128400</name>
</gene>
<evidence type="ECO:0000313" key="2">
    <source>
        <dbReference type="Proteomes" id="UP000826271"/>
    </source>
</evidence>
<evidence type="ECO:0000313" key="1">
    <source>
        <dbReference type="EMBL" id="KAG8390868.1"/>
    </source>
</evidence>
<sequence>MLLKWKMERRKAEIRQLFLKDKRLWFASFLIAWAAALQVQKDKENVLFSFKWKHEVKALGLGLALNMNRA</sequence>
<accession>A0AAV6Y903</accession>
<organism evidence="1 2">
    <name type="scientific">Buddleja alternifolia</name>
    <dbReference type="NCBI Taxonomy" id="168488"/>
    <lineage>
        <taxon>Eukaryota</taxon>
        <taxon>Viridiplantae</taxon>
        <taxon>Streptophyta</taxon>
        <taxon>Embryophyta</taxon>
        <taxon>Tracheophyta</taxon>
        <taxon>Spermatophyta</taxon>
        <taxon>Magnoliopsida</taxon>
        <taxon>eudicotyledons</taxon>
        <taxon>Gunneridae</taxon>
        <taxon>Pentapetalae</taxon>
        <taxon>asterids</taxon>
        <taxon>lamiids</taxon>
        <taxon>Lamiales</taxon>
        <taxon>Scrophulariaceae</taxon>
        <taxon>Buddlejeae</taxon>
        <taxon>Buddleja</taxon>
    </lineage>
</organism>
<dbReference type="AlphaFoldDB" id="A0AAV6Y903"/>
<name>A0AAV6Y903_9LAMI</name>
<keyword evidence="2" id="KW-1185">Reference proteome</keyword>
<dbReference type="EMBL" id="WHWC01000001">
    <property type="protein sequence ID" value="KAG8390868.1"/>
    <property type="molecule type" value="Genomic_DNA"/>
</dbReference>